<evidence type="ECO:0000256" key="4">
    <source>
        <dbReference type="PROSITE-ProRule" id="PRU00339"/>
    </source>
</evidence>
<proteinExistence type="predicted"/>
<keyword evidence="3" id="KW-0677">Repeat</keyword>
<feature type="coiled-coil region" evidence="5">
    <location>
        <begin position="381"/>
        <end position="464"/>
    </location>
</feature>
<dbReference type="InterPro" id="IPR016032">
    <property type="entry name" value="Sig_transdc_resp-reg_C-effctor"/>
</dbReference>
<evidence type="ECO:0000256" key="3">
    <source>
        <dbReference type="ARBA" id="ARBA00022737"/>
    </source>
</evidence>
<dbReference type="SUPFAM" id="SSF48452">
    <property type="entry name" value="TPR-like"/>
    <property type="match status" value="2"/>
</dbReference>
<evidence type="ECO:0000256" key="5">
    <source>
        <dbReference type="SAM" id="Coils"/>
    </source>
</evidence>
<name>A0AAE3UFI1_9BACT</name>
<dbReference type="SUPFAM" id="SSF46894">
    <property type="entry name" value="C-terminal effector domain of the bipartite response regulators"/>
    <property type="match status" value="1"/>
</dbReference>
<reference evidence="7" key="1">
    <citation type="submission" date="2023-05" db="EMBL/GenBank/DDBJ databases">
        <authorList>
            <person name="Zhang X."/>
        </authorList>
    </citation>
    <scope>NUCLEOTIDE SEQUENCE</scope>
    <source>
        <strain evidence="7">BD1B2-1</strain>
    </source>
</reference>
<sequence length="564" mass="65768">MRPLFICIFLLLIQGTIIQEGYSTTLPENDTLYIDFLNTTAEKYLNSNPDTAFVYAKQALLLSEKKGFVKGIAVANENLGLFFYNQGGFQQAVSYLLNAIASYKKVGDKIGVAESYNHLGMAYYYGLKIDVALQCHQEALKIYEQLFDEKGKAETFGYIGHLYEKQKEYPQALIYQEKAFKIYEGLNDKAGLGKIMENLGSIFEDMENYPKAYEYFNKALTFNQEVNDQVTIINNLNNIGDTYRKQGNYSDALIYTLQAYQLARKMNQKDRLRSALRDLSKTYAFIGDYKKAHAYLDSSYTLYQRIYDEESVLQMARMQTLYQTEAKEKALVVKDATIQLLEGERRIGQLWIILLVTGTVLLLSFGIIFFRYQRLKTRKDRELLEQTQRVLETERENTQLNEQNLKTELENKRLKELQLQQELETRSRELTTHALQIVQKNKFLEELKVKLNEIRRSEKDKTRQIKELIASIDYSFKLDQDWEDFKRFFEQVHPDFFQNLQSVGTDLSAHDKRLCALLRLNLSSTDISTILGISQDSLRIARYRLRKKLKLEERANLTAFLVSF</sequence>
<dbReference type="InterPro" id="IPR052386">
    <property type="entry name" value="GPSM"/>
</dbReference>
<keyword evidence="2" id="KW-0963">Cytoplasm</keyword>
<dbReference type="GO" id="GO:0005938">
    <property type="term" value="C:cell cortex"/>
    <property type="evidence" value="ECO:0007669"/>
    <property type="project" value="TreeGrafter"/>
</dbReference>
<evidence type="ECO:0000313" key="7">
    <source>
        <dbReference type="EMBL" id="MDJ1500598.1"/>
    </source>
</evidence>
<dbReference type="Gene3D" id="1.25.40.10">
    <property type="entry name" value="Tetratricopeptide repeat domain"/>
    <property type="match status" value="2"/>
</dbReference>
<feature type="repeat" description="TPR" evidence="4">
    <location>
        <begin position="193"/>
        <end position="226"/>
    </location>
</feature>
<dbReference type="GO" id="GO:0001965">
    <property type="term" value="F:G-protein alpha-subunit binding"/>
    <property type="evidence" value="ECO:0007669"/>
    <property type="project" value="TreeGrafter"/>
</dbReference>
<comment type="subcellular location">
    <subcellularLocation>
        <location evidence="1">Cytoplasm</location>
    </subcellularLocation>
</comment>
<dbReference type="PROSITE" id="PS50005">
    <property type="entry name" value="TPR"/>
    <property type="match status" value="2"/>
</dbReference>
<accession>A0AAE3UFI1</accession>
<evidence type="ECO:0000256" key="6">
    <source>
        <dbReference type="SAM" id="Phobius"/>
    </source>
</evidence>
<dbReference type="PANTHER" id="PTHR45954">
    <property type="entry name" value="LD33695P"/>
    <property type="match status" value="1"/>
</dbReference>
<dbReference type="GO" id="GO:0006355">
    <property type="term" value="P:regulation of DNA-templated transcription"/>
    <property type="evidence" value="ECO:0007669"/>
    <property type="project" value="InterPro"/>
</dbReference>
<dbReference type="SMART" id="SM00028">
    <property type="entry name" value="TPR"/>
    <property type="match status" value="5"/>
</dbReference>
<evidence type="ECO:0000313" key="8">
    <source>
        <dbReference type="Proteomes" id="UP001232063"/>
    </source>
</evidence>
<dbReference type="GO" id="GO:0005092">
    <property type="term" value="F:GDP-dissociation inhibitor activity"/>
    <property type="evidence" value="ECO:0007669"/>
    <property type="project" value="TreeGrafter"/>
</dbReference>
<evidence type="ECO:0000256" key="2">
    <source>
        <dbReference type="ARBA" id="ARBA00022490"/>
    </source>
</evidence>
<dbReference type="Pfam" id="PF13424">
    <property type="entry name" value="TPR_12"/>
    <property type="match status" value="2"/>
</dbReference>
<keyword evidence="6" id="KW-0472">Membrane</keyword>
<gene>
    <name evidence="7" type="ORF">QNI22_08075</name>
</gene>
<keyword evidence="4" id="KW-0802">TPR repeat</keyword>
<organism evidence="7 8">
    <name type="scientific">Xanthocytophaga agilis</name>
    <dbReference type="NCBI Taxonomy" id="3048010"/>
    <lineage>
        <taxon>Bacteria</taxon>
        <taxon>Pseudomonadati</taxon>
        <taxon>Bacteroidota</taxon>
        <taxon>Cytophagia</taxon>
        <taxon>Cytophagales</taxon>
        <taxon>Rhodocytophagaceae</taxon>
        <taxon>Xanthocytophaga</taxon>
    </lineage>
</organism>
<dbReference type="AlphaFoldDB" id="A0AAE3UFI1"/>
<dbReference type="Proteomes" id="UP001232063">
    <property type="component" value="Unassembled WGS sequence"/>
</dbReference>
<feature type="repeat" description="TPR" evidence="4">
    <location>
        <begin position="113"/>
        <end position="146"/>
    </location>
</feature>
<dbReference type="PANTHER" id="PTHR45954:SF1">
    <property type="entry name" value="LD33695P"/>
    <property type="match status" value="1"/>
</dbReference>
<dbReference type="InterPro" id="IPR019734">
    <property type="entry name" value="TPR_rpt"/>
</dbReference>
<protein>
    <submittedName>
        <fullName evidence="7">Tetratricopeptide repeat protein</fullName>
    </submittedName>
</protein>
<dbReference type="RefSeq" id="WP_314510121.1">
    <property type="nucleotide sequence ID" value="NZ_JASJOU010000002.1"/>
</dbReference>
<dbReference type="InterPro" id="IPR011990">
    <property type="entry name" value="TPR-like_helical_dom_sf"/>
</dbReference>
<keyword evidence="8" id="KW-1185">Reference proteome</keyword>
<keyword evidence="6" id="KW-0812">Transmembrane</keyword>
<comment type="caution">
    <text evidence="7">The sequence shown here is derived from an EMBL/GenBank/DDBJ whole genome shotgun (WGS) entry which is preliminary data.</text>
</comment>
<dbReference type="EMBL" id="JASJOU010000002">
    <property type="protein sequence ID" value="MDJ1500598.1"/>
    <property type="molecule type" value="Genomic_DNA"/>
</dbReference>
<keyword evidence="5" id="KW-0175">Coiled coil</keyword>
<evidence type="ECO:0000256" key="1">
    <source>
        <dbReference type="ARBA" id="ARBA00004496"/>
    </source>
</evidence>
<feature type="transmembrane region" description="Helical" evidence="6">
    <location>
        <begin position="350"/>
        <end position="372"/>
    </location>
</feature>
<dbReference type="GO" id="GO:0003677">
    <property type="term" value="F:DNA binding"/>
    <property type="evidence" value="ECO:0007669"/>
    <property type="project" value="InterPro"/>
</dbReference>
<keyword evidence="6" id="KW-1133">Transmembrane helix</keyword>